<keyword evidence="7" id="KW-0547">Nucleotide-binding</keyword>
<comment type="catalytic activity">
    <reaction evidence="1">
        <text>ATP + protein L-histidine = ADP + protein N-phospho-L-histidine.</text>
        <dbReference type="EC" id="2.7.13.3"/>
    </reaction>
</comment>
<feature type="region of interest" description="Disordered" evidence="13">
    <location>
        <begin position="883"/>
        <end position="908"/>
    </location>
</feature>
<dbReference type="Gene3D" id="3.30.565.10">
    <property type="entry name" value="Histidine kinase-like ATPase, C-terminal domain"/>
    <property type="match status" value="1"/>
</dbReference>
<dbReference type="Pfam" id="PF02702">
    <property type="entry name" value="KdpD"/>
    <property type="match status" value="1"/>
</dbReference>
<dbReference type="EMBL" id="BMDD01000004">
    <property type="protein sequence ID" value="GGH83105.1"/>
    <property type="molecule type" value="Genomic_DNA"/>
</dbReference>
<dbReference type="InterPro" id="IPR025201">
    <property type="entry name" value="KdpD_TM"/>
</dbReference>
<keyword evidence="4" id="KW-0597">Phosphoprotein</keyword>
<evidence type="ECO:0000256" key="14">
    <source>
        <dbReference type="SAM" id="Phobius"/>
    </source>
</evidence>
<evidence type="ECO:0000313" key="16">
    <source>
        <dbReference type="EMBL" id="GGH83105.1"/>
    </source>
</evidence>
<evidence type="ECO:0000256" key="4">
    <source>
        <dbReference type="ARBA" id="ARBA00022553"/>
    </source>
</evidence>
<feature type="transmembrane region" description="Helical" evidence="14">
    <location>
        <begin position="460"/>
        <end position="478"/>
    </location>
</feature>
<dbReference type="PANTHER" id="PTHR45569">
    <property type="entry name" value="SENSOR PROTEIN KDPD"/>
    <property type="match status" value="1"/>
</dbReference>
<dbReference type="PANTHER" id="PTHR45569:SF1">
    <property type="entry name" value="SENSOR PROTEIN KDPD"/>
    <property type="match status" value="1"/>
</dbReference>
<evidence type="ECO:0000256" key="3">
    <source>
        <dbReference type="ARBA" id="ARBA00012438"/>
    </source>
</evidence>
<sequence>MSDLEKNVLRKGKLTLFMGAAPGAGKTQAMLRAAIREAAAGTQVRCAVSGAETRYPDTLALLKDSGLPSAPERGGELDVEQLVEMKPGLVVVDRLEARNTPRTMRSKRYMDVEALLLNGIDVYAALNVGHVESLNALANRILGQTLTETVPDAFVEQADTLRIADAPPEEMIRRSGRNPSEAGALSAMREMLFRFAAERTDSRLDDYLHGRRAAGGGVSGPWPVAEKVMVAIGPAPSTEELLRVGRRTAAALKTGWYAVYVRLPEGAAGNGVKRQGEPERNLRLAEKLGAQVFAIEGRDVAGELLRFAEEHHVKQLLVGESIRPRFGLRWGSTLAARLVRASRNVHIRIVPGAGHAGDRVEDRKARSRDPGIRPQSGVLPRWSVYALITLLTAVLTLVMGKYSEQLEIVNIALIYLFPMLLSAVYGGLRPALFAAGIGVLALDFFFVAPQLSFTVSDLRYLISFGVYLSVAGLTASLAERLKRQAAQARQREAHTASLYAFSQQIGAVSDVSSLLDGVTKQLSQTIGAETAVYLPDESGALRRVHASSAEAIDGGERAREEEVVVRMVYEEGEEAGQGSRTLRELPGRYLPLRTEERTYGVLVVRLPQGENHASKKALTDEQQRLLAALCGLAAAAIARFKLAEEAKLAHLTAESERLRSAILDSVSHELRTPLAAVIGSATGLIENDELFSKQDRMELLETIRSGAMRMSRLVQNLLGMVRLESGMLRLRREWCDIQDLIGVSLAQIRDIRGRRKLTVDLPDDLPMVRGDEVLLEQVLGNVLGNAIKYGPDGSEIGIKARTNGRRLVLSVSDEGPGLPAGEEQRVFEKFYRSDSTRHVSGTGLGLAICKGIMDLHGGGISAASRTDGKNGTIVLISLPLAEPSVSGAGGQSQSTAEAYEEKGKADGE</sequence>
<dbReference type="Pfam" id="PF13493">
    <property type="entry name" value="DUF4118"/>
    <property type="match status" value="1"/>
</dbReference>
<dbReference type="Gene3D" id="3.40.50.300">
    <property type="entry name" value="P-loop containing nucleotide triphosphate hydrolases"/>
    <property type="match status" value="1"/>
</dbReference>
<keyword evidence="5" id="KW-0808">Transferase</keyword>
<dbReference type="CDD" id="cd00075">
    <property type="entry name" value="HATPase"/>
    <property type="match status" value="1"/>
</dbReference>
<evidence type="ECO:0000256" key="2">
    <source>
        <dbReference type="ARBA" id="ARBA00004141"/>
    </source>
</evidence>
<dbReference type="PROSITE" id="PS50109">
    <property type="entry name" value="HIS_KIN"/>
    <property type="match status" value="1"/>
</dbReference>
<evidence type="ECO:0000256" key="6">
    <source>
        <dbReference type="ARBA" id="ARBA00022692"/>
    </source>
</evidence>
<dbReference type="InterPro" id="IPR003852">
    <property type="entry name" value="Sig_transdc_His_kinase_KdpD_N"/>
</dbReference>
<feature type="domain" description="Histidine kinase" evidence="15">
    <location>
        <begin position="665"/>
        <end position="882"/>
    </location>
</feature>
<keyword evidence="6 14" id="KW-0812">Transmembrane</keyword>
<keyword evidence="17" id="KW-1185">Reference proteome</keyword>
<dbReference type="GO" id="GO:0016301">
    <property type="term" value="F:kinase activity"/>
    <property type="evidence" value="ECO:0007669"/>
    <property type="project" value="UniProtKB-KW"/>
</dbReference>
<evidence type="ECO:0000256" key="9">
    <source>
        <dbReference type="ARBA" id="ARBA00022840"/>
    </source>
</evidence>
<evidence type="ECO:0000256" key="1">
    <source>
        <dbReference type="ARBA" id="ARBA00000085"/>
    </source>
</evidence>
<dbReference type="InterPro" id="IPR036097">
    <property type="entry name" value="HisK_dim/P_sf"/>
</dbReference>
<dbReference type="InterPro" id="IPR005467">
    <property type="entry name" value="His_kinase_dom"/>
</dbReference>
<dbReference type="Gene3D" id="1.10.287.130">
    <property type="match status" value="1"/>
</dbReference>
<name>A0ABQ2A317_9BACL</name>
<dbReference type="CDD" id="cd00082">
    <property type="entry name" value="HisKA"/>
    <property type="match status" value="1"/>
</dbReference>
<feature type="compositionally biased region" description="Basic and acidic residues" evidence="13">
    <location>
        <begin position="899"/>
        <end position="908"/>
    </location>
</feature>
<evidence type="ECO:0000256" key="5">
    <source>
        <dbReference type="ARBA" id="ARBA00022679"/>
    </source>
</evidence>
<reference evidence="17" key="1">
    <citation type="journal article" date="2019" name="Int. J. Syst. Evol. Microbiol.">
        <title>The Global Catalogue of Microorganisms (GCM) 10K type strain sequencing project: providing services to taxonomists for standard genome sequencing and annotation.</title>
        <authorList>
            <consortium name="The Broad Institute Genomics Platform"/>
            <consortium name="The Broad Institute Genome Sequencing Center for Infectious Disease"/>
            <person name="Wu L."/>
            <person name="Ma J."/>
        </authorList>
    </citation>
    <scope>NUCLEOTIDE SEQUENCE [LARGE SCALE GENOMIC DNA]</scope>
    <source>
        <strain evidence="17">CCM 8702</strain>
    </source>
</reference>
<gene>
    <name evidence="16" type="primary">kdpD</name>
    <name evidence="16" type="ORF">GCM10007362_35440</name>
</gene>
<dbReference type="EC" id="2.7.13.3" evidence="3"/>
<feature type="transmembrane region" description="Helical" evidence="14">
    <location>
        <begin position="406"/>
        <end position="425"/>
    </location>
</feature>
<feature type="transmembrane region" description="Helical" evidence="14">
    <location>
        <begin position="431"/>
        <end position="448"/>
    </location>
</feature>
<comment type="subcellular location">
    <subcellularLocation>
        <location evidence="2">Membrane</location>
        <topology evidence="2">Multi-pass membrane protein</topology>
    </subcellularLocation>
</comment>
<evidence type="ECO:0000256" key="7">
    <source>
        <dbReference type="ARBA" id="ARBA00022741"/>
    </source>
</evidence>
<dbReference type="Gene3D" id="1.20.120.620">
    <property type="entry name" value="Backbone structure of the membrane domain of e. Coli histidine kinase receptor kdpd"/>
    <property type="match status" value="1"/>
</dbReference>
<keyword evidence="11" id="KW-0902">Two-component regulatory system</keyword>
<proteinExistence type="predicted"/>
<dbReference type="SUPFAM" id="SSF47384">
    <property type="entry name" value="Homodimeric domain of signal transducing histidine kinase"/>
    <property type="match status" value="1"/>
</dbReference>
<evidence type="ECO:0000313" key="17">
    <source>
        <dbReference type="Proteomes" id="UP000605427"/>
    </source>
</evidence>
<keyword evidence="10 14" id="KW-1133">Transmembrane helix</keyword>
<protein>
    <recommendedName>
        <fullName evidence="3">histidine kinase</fullName>
        <ecNumber evidence="3">2.7.13.3</ecNumber>
    </recommendedName>
</protein>
<comment type="caution">
    <text evidence="16">The sequence shown here is derived from an EMBL/GenBank/DDBJ whole genome shotgun (WGS) entry which is preliminary data.</text>
</comment>
<evidence type="ECO:0000256" key="10">
    <source>
        <dbReference type="ARBA" id="ARBA00022989"/>
    </source>
</evidence>
<dbReference type="Pfam" id="PF00512">
    <property type="entry name" value="HisKA"/>
    <property type="match status" value="1"/>
</dbReference>
<dbReference type="InterPro" id="IPR038318">
    <property type="entry name" value="KdpD_sf"/>
</dbReference>
<evidence type="ECO:0000256" key="8">
    <source>
        <dbReference type="ARBA" id="ARBA00022777"/>
    </source>
</evidence>
<keyword evidence="12 14" id="KW-0472">Membrane</keyword>
<evidence type="ECO:0000259" key="15">
    <source>
        <dbReference type="PROSITE" id="PS50109"/>
    </source>
</evidence>
<dbReference type="InterPro" id="IPR036890">
    <property type="entry name" value="HATPase_C_sf"/>
</dbReference>
<feature type="transmembrane region" description="Helical" evidence="14">
    <location>
        <begin position="382"/>
        <end position="399"/>
    </location>
</feature>
<keyword evidence="8 16" id="KW-0418">Kinase</keyword>
<dbReference type="InterPro" id="IPR003018">
    <property type="entry name" value="GAF"/>
</dbReference>
<dbReference type="Gene3D" id="3.30.450.40">
    <property type="match status" value="1"/>
</dbReference>
<dbReference type="SUPFAM" id="SSF55874">
    <property type="entry name" value="ATPase domain of HSP90 chaperone/DNA topoisomerase II/histidine kinase"/>
    <property type="match status" value="1"/>
</dbReference>
<dbReference type="SUPFAM" id="SSF55781">
    <property type="entry name" value="GAF domain-like"/>
    <property type="match status" value="1"/>
</dbReference>
<dbReference type="Pfam" id="PF02518">
    <property type="entry name" value="HATPase_c"/>
    <property type="match status" value="1"/>
</dbReference>
<dbReference type="PRINTS" id="PR00344">
    <property type="entry name" value="BCTRLSENSOR"/>
</dbReference>
<dbReference type="InterPro" id="IPR003661">
    <property type="entry name" value="HisK_dim/P_dom"/>
</dbReference>
<dbReference type="Proteomes" id="UP000605427">
    <property type="component" value="Unassembled WGS sequence"/>
</dbReference>
<dbReference type="InterPro" id="IPR052023">
    <property type="entry name" value="Histidine_kinase_KdpD"/>
</dbReference>
<accession>A0ABQ2A317</accession>
<organism evidence="16 17">
    <name type="scientific">Saccharibacillus endophyticus</name>
    <dbReference type="NCBI Taxonomy" id="2060666"/>
    <lineage>
        <taxon>Bacteria</taxon>
        <taxon>Bacillati</taxon>
        <taxon>Bacillota</taxon>
        <taxon>Bacilli</taxon>
        <taxon>Bacillales</taxon>
        <taxon>Paenibacillaceae</taxon>
        <taxon>Saccharibacillus</taxon>
    </lineage>
</organism>
<dbReference type="Pfam" id="PF13492">
    <property type="entry name" value="GAF_3"/>
    <property type="match status" value="1"/>
</dbReference>
<dbReference type="SMART" id="SM00388">
    <property type="entry name" value="HisKA"/>
    <property type="match status" value="1"/>
</dbReference>
<evidence type="ECO:0000256" key="13">
    <source>
        <dbReference type="SAM" id="MobiDB-lite"/>
    </source>
</evidence>
<dbReference type="RefSeq" id="WP_172245930.1">
    <property type="nucleotide sequence ID" value="NZ_BMDD01000004.1"/>
</dbReference>
<dbReference type="InterPro" id="IPR004358">
    <property type="entry name" value="Sig_transdc_His_kin-like_C"/>
</dbReference>
<keyword evidence="9" id="KW-0067">ATP-binding</keyword>
<dbReference type="InterPro" id="IPR029016">
    <property type="entry name" value="GAF-like_dom_sf"/>
</dbReference>
<evidence type="ECO:0000256" key="12">
    <source>
        <dbReference type="ARBA" id="ARBA00023136"/>
    </source>
</evidence>
<evidence type="ECO:0000256" key="11">
    <source>
        <dbReference type="ARBA" id="ARBA00023012"/>
    </source>
</evidence>
<dbReference type="InterPro" id="IPR003594">
    <property type="entry name" value="HATPase_dom"/>
</dbReference>
<dbReference type="SMART" id="SM00387">
    <property type="entry name" value="HATPase_c"/>
    <property type="match status" value="1"/>
</dbReference>
<dbReference type="InterPro" id="IPR027417">
    <property type="entry name" value="P-loop_NTPase"/>
</dbReference>